<dbReference type="EMBL" id="ML996089">
    <property type="protein sequence ID" value="KAF2150740.1"/>
    <property type="molecule type" value="Genomic_DNA"/>
</dbReference>
<dbReference type="InterPro" id="IPR056144">
    <property type="entry name" value="DUF7727"/>
</dbReference>
<gene>
    <name evidence="3" type="ORF">K461DRAFT_212632</name>
</gene>
<keyword evidence="1" id="KW-0472">Membrane</keyword>
<reference evidence="3" key="1">
    <citation type="journal article" date="2020" name="Stud. Mycol.">
        <title>101 Dothideomycetes genomes: a test case for predicting lifestyles and emergence of pathogens.</title>
        <authorList>
            <person name="Haridas S."/>
            <person name="Albert R."/>
            <person name="Binder M."/>
            <person name="Bloem J."/>
            <person name="Labutti K."/>
            <person name="Salamov A."/>
            <person name="Andreopoulos B."/>
            <person name="Baker S."/>
            <person name="Barry K."/>
            <person name="Bills G."/>
            <person name="Bluhm B."/>
            <person name="Cannon C."/>
            <person name="Castanera R."/>
            <person name="Culley D."/>
            <person name="Daum C."/>
            <person name="Ezra D."/>
            <person name="Gonzalez J."/>
            <person name="Henrissat B."/>
            <person name="Kuo A."/>
            <person name="Liang C."/>
            <person name="Lipzen A."/>
            <person name="Lutzoni F."/>
            <person name="Magnuson J."/>
            <person name="Mondo S."/>
            <person name="Nolan M."/>
            <person name="Ohm R."/>
            <person name="Pangilinan J."/>
            <person name="Park H.-J."/>
            <person name="Ramirez L."/>
            <person name="Alfaro M."/>
            <person name="Sun H."/>
            <person name="Tritt A."/>
            <person name="Yoshinaga Y."/>
            <person name="Zwiers L.-H."/>
            <person name="Turgeon B."/>
            <person name="Goodwin S."/>
            <person name="Spatafora J."/>
            <person name="Crous P."/>
            <person name="Grigoriev I."/>
        </authorList>
    </citation>
    <scope>NUCLEOTIDE SEQUENCE</scope>
    <source>
        <strain evidence="3">CBS 260.36</strain>
    </source>
</reference>
<protein>
    <recommendedName>
        <fullName evidence="2">DUF7727 domain-containing protein</fullName>
    </recommendedName>
</protein>
<evidence type="ECO:0000313" key="3">
    <source>
        <dbReference type="EMBL" id="KAF2150740.1"/>
    </source>
</evidence>
<keyword evidence="1" id="KW-0812">Transmembrane</keyword>
<feature type="transmembrane region" description="Helical" evidence="1">
    <location>
        <begin position="12"/>
        <end position="31"/>
    </location>
</feature>
<dbReference type="PANTHER" id="PTHR40629">
    <property type="entry name" value="PRO41 PROTEIN"/>
    <property type="match status" value="1"/>
</dbReference>
<dbReference type="AlphaFoldDB" id="A0A9P4IYD5"/>
<dbReference type="OrthoDB" id="2110422at2759"/>
<keyword evidence="1" id="KW-1133">Transmembrane helix</keyword>
<evidence type="ECO:0000313" key="4">
    <source>
        <dbReference type="Proteomes" id="UP000799439"/>
    </source>
</evidence>
<feature type="transmembrane region" description="Helical" evidence="1">
    <location>
        <begin position="107"/>
        <end position="128"/>
    </location>
</feature>
<accession>A0A9P4IYD5</accession>
<proteinExistence type="predicted"/>
<feature type="domain" description="DUF7727" evidence="2">
    <location>
        <begin position="1"/>
        <end position="125"/>
    </location>
</feature>
<keyword evidence="4" id="KW-1185">Reference proteome</keyword>
<organism evidence="3 4">
    <name type="scientific">Myriangium duriaei CBS 260.36</name>
    <dbReference type="NCBI Taxonomy" id="1168546"/>
    <lineage>
        <taxon>Eukaryota</taxon>
        <taxon>Fungi</taxon>
        <taxon>Dikarya</taxon>
        <taxon>Ascomycota</taxon>
        <taxon>Pezizomycotina</taxon>
        <taxon>Dothideomycetes</taxon>
        <taxon>Dothideomycetidae</taxon>
        <taxon>Myriangiales</taxon>
        <taxon>Myriangiaceae</taxon>
        <taxon>Myriangium</taxon>
    </lineage>
</organism>
<dbReference type="PANTHER" id="PTHR40629:SF1">
    <property type="entry name" value="PRO41 PROTEIN"/>
    <property type="match status" value="1"/>
</dbReference>
<feature type="non-terminal residue" evidence="3">
    <location>
        <position position="139"/>
    </location>
</feature>
<name>A0A9P4IYD5_9PEZI</name>
<evidence type="ECO:0000256" key="1">
    <source>
        <dbReference type="SAM" id="Phobius"/>
    </source>
</evidence>
<evidence type="ECO:0000259" key="2">
    <source>
        <dbReference type="Pfam" id="PF24853"/>
    </source>
</evidence>
<dbReference type="Pfam" id="PF24853">
    <property type="entry name" value="DUF7727"/>
    <property type="match status" value="1"/>
</dbReference>
<sequence length="139" mass="15750">MGKLIKNHWARLVVLVAATYHLYGSVMAFFWPKIFFDFATKLLDPAVKPVPILQTINVGLALINLGYEWPISLLAGSAIHRSIEIRLFWLPLTSLSSVLLYQGTDPALYYLIGVVVYFWAFAEGEVICPEPWTLPKRRA</sequence>
<dbReference type="Proteomes" id="UP000799439">
    <property type="component" value="Unassembled WGS sequence"/>
</dbReference>
<comment type="caution">
    <text evidence="3">The sequence shown here is derived from an EMBL/GenBank/DDBJ whole genome shotgun (WGS) entry which is preliminary data.</text>
</comment>